<dbReference type="EMBL" id="DS268446">
    <property type="protein sequence ID" value="EFP02194.1"/>
    <property type="molecule type" value="Genomic_DNA"/>
</dbReference>
<name>E3MHS9_CAERE</name>
<dbReference type="InParanoid" id="E3MHS9"/>
<proteinExistence type="predicted"/>
<protein>
    <submittedName>
        <fullName evidence="1">Uncharacterized protein</fullName>
    </submittedName>
</protein>
<organism evidence="2">
    <name type="scientific">Caenorhabditis remanei</name>
    <name type="common">Caenorhabditis vulgaris</name>
    <dbReference type="NCBI Taxonomy" id="31234"/>
    <lineage>
        <taxon>Eukaryota</taxon>
        <taxon>Metazoa</taxon>
        <taxon>Ecdysozoa</taxon>
        <taxon>Nematoda</taxon>
        <taxon>Chromadorea</taxon>
        <taxon>Rhabditida</taxon>
        <taxon>Rhabditina</taxon>
        <taxon>Rhabditomorpha</taxon>
        <taxon>Rhabditoidea</taxon>
        <taxon>Rhabditidae</taxon>
        <taxon>Peloderinae</taxon>
        <taxon>Caenorhabditis</taxon>
    </lineage>
</organism>
<evidence type="ECO:0000313" key="1">
    <source>
        <dbReference type="EMBL" id="EFP02194.1"/>
    </source>
</evidence>
<evidence type="ECO:0000313" key="2">
    <source>
        <dbReference type="Proteomes" id="UP000008281"/>
    </source>
</evidence>
<keyword evidence="2" id="KW-1185">Reference proteome</keyword>
<sequence length="72" mass="8232">MFSLCSKRCNLVVKSFRHGFTGIQVALSQDYLCLNLSVKGSRNVSFVIDEEVEFYVHQNFNTGREDDLGGRR</sequence>
<dbReference type="Proteomes" id="UP000008281">
    <property type="component" value="Unassembled WGS sequence"/>
</dbReference>
<dbReference type="HOGENOM" id="CLU_2724635_0_0_1"/>
<gene>
    <name evidence="1" type="ORF">CRE_24932</name>
</gene>
<reference evidence="1" key="1">
    <citation type="submission" date="2007-07" db="EMBL/GenBank/DDBJ databases">
        <title>PCAP assembly of the Caenorhabditis remanei genome.</title>
        <authorList>
            <consortium name="The Caenorhabditis remanei Sequencing Consortium"/>
            <person name="Wilson R.K."/>
        </authorList>
    </citation>
    <scope>NUCLEOTIDE SEQUENCE [LARGE SCALE GENOMIC DNA]</scope>
    <source>
        <strain evidence="1">PB4641</strain>
    </source>
</reference>
<accession>E3MHS9</accession>
<dbReference type="AlphaFoldDB" id="E3MHS9"/>